<evidence type="ECO:0000256" key="4">
    <source>
        <dbReference type="ARBA" id="ARBA00038402"/>
    </source>
</evidence>
<keyword evidence="6" id="KW-1185">Reference proteome</keyword>
<accession>A0ABR4BHA5</accession>
<evidence type="ECO:0000256" key="2">
    <source>
        <dbReference type="ARBA" id="ARBA00022723"/>
    </source>
</evidence>
<name>A0ABR4BHA5_9LECA</name>
<evidence type="ECO:0000313" key="5">
    <source>
        <dbReference type="EMBL" id="KAL2056221.1"/>
    </source>
</evidence>
<dbReference type="Pfam" id="PF04032">
    <property type="entry name" value="Rpr2"/>
    <property type="match status" value="1"/>
</dbReference>
<keyword evidence="3" id="KW-0862">Zinc</keyword>
<comment type="caution">
    <text evidence="5">The sequence shown here is derived from an EMBL/GenBank/DDBJ whole genome shotgun (WGS) entry which is preliminary data.</text>
</comment>
<reference evidence="5 6" key="1">
    <citation type="submission" date="2024-09" db="EMBL/GenBank/DDBJ databases">
        <title>Rethinking Asexuality: The Enigmatic Case of Functional Sexual Genes in Lepraria (Stereocaulaceae).</title>
        <authorList>
            <person name="Doellman M."/>
            <person name="Sun Y."/>
            <person name="Barcenas-Pena A."/>
            <person name="Lumbsch H.T."/>
            <person name="Grewe F."/>
        </authorList>
    </citation>
    <scope>NUCLEOTIDE SEQUENCE [LARGE SCALE GENOMIC DNA]</scope>
    <source>
        <strain evidence="5 6">Grewe 0041</strain>
    </source>
</reference>
<comment type="similarity">
    <text evidence="4">Belongs to the eukaryotic/archaeal RNase P protein component 4 family.</text>
</comment>
<keyword evidence="2" id="KW-0479">Metal-binding</keyword>
<dbReference type="Proteomes" id="UP001590951">
    <property type="component" value="Unassembled WGS sequence"/>
</dbReference>
<dbReference type="Gene3D" id="6.20.50.20">
    <property type="match status" value="1"/>
</dbReference>
<evidence type="ECO:0000256" key="1">
    <source>
        <dbReference type="ARBA" id="ARBA00022694"/>
    </source>
</evidence>
<sequence>MASEKARPHKGLQQKHLHSRISYLYQAATYLSGITGKAQTCESNSDNEKQLVNNHGEAAGMSEAVSEQSLPIPPFTQEEGTPALGEHSMLETQSAALPRQLLTHLRAISLKGQIRLSPNMKHSICKRCDLLLVPGNSATTYMENKSRGGKKPWADVLIITCNACGTAKRYPVGSKRQLRKEKRSIQAKAGTVYTSAAA</sequence>
<evidence type="ECO:0000313" key="6">
    <source>
        <dbReference type="Proteomes" id="UP001590951"/>
    </source>
</evidence>
<gene>
    <name evidence="5" type="ORF">ABVK25_003244</name>
</gene>
<evidence type="ECO:0008006" key="7">
    <source>
        <dbReference type="Google" id="ProtNLM"/>
    </source>
</evidence>
<organism evidence="5 6">
    <name type="scientific">Lepraria finkii</name>
    <dbReference type="NCBI Taxonomy" id="1340010"/>
    <lineage>
        <taxon>Eukaryota</taxon>
        <taxon>Fungi</taxon>
        <taxon>Dikarya</taxon>
        <taxon>Ascomycota</taxon>
        <taxon>Pezizomycotina</taxon>
        <taxon>Lecanoromycetes</taxon>
        <taxon>OSLEUM clade</taxon>
        <taxon>Lecanoromycetidae</taxon>
        <taxon>Lecanorales</taxon>
        <taxon>Lecanorineae</taxon>
        <taxon>Stereocaulaceae</taxon>
        <taxon>Lepraria</taxon>
    </lineage>
</organism>
<keyword evidence="1" id="KW-0819">tRNA processing</keyword>
<protein>
    <recommendedName>
        <fullName evidence="7">Rpr2-domain-containing protein</fullName>
    </recommendedName>
</protein>
<evidence type="ECO:0000256" key="3">
    <source>
        <dbReference type="ARBA" id="ARBA00022833"/>
    </source>
</evidence>
<dbReference type="EMBL" id="JBHFEH010000008">
    <property type="protein sequence ID" value="KAL2056221.1"/>
    <property type="molecule type" value="Genomic_DNA"/>
</dbReference>
<dbReference type="InterPro" id="IPR007175">
    <property type="entry name" value="Rpr2/Snm1/Rpp21"/>
</dbReference>
<dbReference type="PANTHER" id="PTHR14742">
    <property type="entry name" value="RIBONUCLEASE P SUBUNIT P21"/>
    <property type="match status" value="1"/>
</dbReference>
<dbReference type="PANTHER" id="PTHR14742:SF0">
    <property type="entry name" value="RIBONUCLEASE P PROTEIN SUBUNIT P21"/>
    <property type="match status" value="1"/>
</dbReference>
<proteinExistence type="inferred from homology"/>